<dbReference type="InterPro" id="IPR023198">
    <property type="entry name" value="PGP-like_dom2"/>
</dbReference>
<dbReference type="OrthoDB" id="5865007at2"/>
<evidence type="ECO:0000313" key="4">
    <source>
        <dbReference type="EMBL" id="RDE18834.1"/>
    </source>
</evidence>
<dbReference type="InterPro" id="IPR006328">
    <property type="entry name" value="2-HAD"/>
</dbReference>
<dbReference type="NCBIfam" id="TIGR01493">
    <property type="entry name" value="HAD-SF-IA-v2"/>
    <property type="match status" value="1"/>
</dbReference>
<dbReference type="SFLD" id="SFLDS00003">
    <property type="entry name" value="Haloacid_Dehalogenase"/>
    <property type="match status" value="1"/>
</dbReference>
<comment type="caution">
    <text evidence="4">The sequence shown here is derived from an EMBL/GenBank/DDBJ whole genome shotgun (WGS) entry which is preliminary data.</text>
</comment>
<dbReference type="Proteomes" id="UP000253769">
    <property type="component" value="Unassembled WGS sequence"/>
</dbReference>
<evidence type="ECO:0000313" key="5">
    <source>
        <dbReference type="Proteomes" id="UP000253769"/>
    </source>
</evidence>
<evidence type="ECO:0000256" key="2">
    <source>
        <dbReference type="ARBA" id="ARBA00022801"/>
    </source>
</evidence>
<protein>
    <recommendedName>
        <fullName evidence="3">(S)-2-haloacid dehalogenase</fullName>
        <ecNumber evidence="3">3.8.1.2</ecNumber>
    </recommendedName>
    <alternativeName>
        <fullName evidence="3">2-haloalkanoic acid dehalogenase</fullName>
    </alternativeName>
    <alternativeName>
        <fullName evidence="3">Halocarboxylic acid halidohydrolase</fullName>
    </alternativeName>
    <alternativeName>
        <fullName evidence="3">L-2-haloacid dehalogenase</fullName>
    </alternativeName>
</protein>
<sequence length="226" mass="25142">MPFTLAFDVYGTLIDTHGVVAQLQALIGDRAQGFSSRWREKQLEYAFRRGLMQNYASFAVCTSQALDYTCHEQGVALSAEQKQQLLQIYKTLPAFDDVKQSLNELQAMGCRLFAFSNGTAEAVDQLLQNAGIRQFFIDIISVDELKSFKPNPAVYSHFLRQSDAKASSAWLISSNPFDVIGSISAGMRSAWVQRSSNAQFDPWGIDPTLKVSSLSQLPQQLAEQTD</sequence>
<keyword evidence="5" id="KW-1185">Reference proteome</keyword>
<dbReference type="SUPFAM" id="SSF56784">
    <property type="entry name" value="HAD-like"/>
    <property type="match status" value="1"/>
</dbReference>
<organism evidence="4 5">
    <name type="scientific">Motiliproteus coralliicola</name>
    <dbReference type="NCBI Taxonomy" id="2283196"/>
    <lineage>
        <taxon>Bacteria</taxon>
        <taxon>Pseudomonadati</taxon>
        <taxon>Pseudomonadota</taxon>
        <taxon>Gammaproteobacteria</taxon>
        <taxon>Oceanospirillales</taxon>
        <taxon>Oceanospirillaceae</taxon>
        <taxon>Motiliproteus</taxon>
    </lineage>
</organism>
<comment type="function">
    <text evidence="3">Catalyzes the hydrolytic dehalogenation of small (S)-2-haloalkanoic acids to yield the corresponding (R)-2-hydroxyalkanoic acids.</text>
</comment>
<dbReference type="EC" id="3.8.1.2" evidence="3"/>
<dbReference type="InterPro" id="IPR036412">
    <property type="entry name" value="HAD-like_sf"/>
</dbReference>
<dbReference type="RefSeq" id="WP_114696448.1">
    <property type="nucleotide sequence ID" value="NZ_QQOH01000004.1"/>
</dbReference>
<dbReference type="CDD" id="cd02588">
    <property type="entry name" value="HAD_L2-DEX"/>
    <property type="match status" value="1"/>
</dbReference>
<dbReference type="GO" id="GO:0018784">
    <property type="term" value="F:(S)-2-haloacid dehalogenase activity"/>
    <property type="evidence" value="ECO:0007669"/>
    <property type="project" value="UniProtKB-UniRule"/>
</dbReference>
<dbReference type="Gene3D" id="1.10.150.240">
    <property type="entry name" value="Putative phosphatase, domain 2"/>
    <property type="match status" value="1"/>
</dbReference>
<dbReference type="Pfam" id="PF00702">
    <property type="entry name" value="Hydrolase"/>
    <property type="match status" value="1"/>
</dbReference>
<dbReference type="InterPro" id="IPR051540">
    <property type="entry name" value="S-2-haloacid_dehalogenase"/>
</dbReference>
<evidence type="ECO:0000256" key="3">
    <source>
        <dbReference type="RuleBase" id="RU368077"/>
    </source>
</evidence>
<accession>A0A369WDR4</accession>
<dbReference type="EMBL" id="QQOH01000004">
    <property type="protein sequence ID" value="RDE18834.1"/>
    <property type="molecule type" value="Genomic_DNA"/>
</dbReference>
<dbReference type="InterPro" id="IPR023214">
    <property type="entry name" value="HAD_sf"/>
</dbReference>
<dbReference type="NCBIfam" id="TIGR01428">
    <property type="entry name" value="HAD_type_II"/>
    <property type="match status" value="1"/>
</dbReference>
<dbReference type="Gene3D" id="3.40.50.1000">
    <property type="entry name" value="HAD superfamily/HAD-like"/>
    <property type="match status" value="1"/>
</dbReference>
<reference evidence="4 5" key="1">
    <citation type="submission" date="2018-07" db="EMBL/GenBank/DDBJ databases">
        <title>Motiliproteus coralliicola sp. nov., a bacterium isolated from Coral.</title>
        <authorList>
            <person name="Wang G."/>
        </authorList>
    </citation>
    <scope>NUCLEOTIDE SEQUENCE [LARGE SCALE GENOMIC DNA]</scope>
    <source>
        <strain evidence="4 5">C34</strain>
    </source>
</reference>
<dbReference type="SFLD" id="SFLDG01129">
    <property type="entry name" value="C1.5:_HAD__Beta-PGM__Phosphata"/>
    <property type="match status" value="1"/>
</dbReference>
<dbReference type="PANTHER" id="PTHR43316:SF3">
    <property type="entry name" value="HALOACID DEHALOGENASE, TYPE II (AFU_ORTHOLOGUE AFUA_2G07750)-RELATED"/>
    <property type="match status" value="1"/>
</dbReference>
<dbReference type="PANTHER" id="PTHR43316">
    <property type="entry name" value="HYDROLASE, HALOACID DELAHOGENASE-RELATED"/>
    <property type="match status" value="1"/>
</dbReference>
<proteinExistence type="inferred from homology"/>
<evidence type="ECO:0000256" key="1">
    <source>
        <dbReference type="ARBA" id="ARBA00008106"/>
    </source>
</evidence>
<dbReference type="InterPro" id="IPR006439">
    <property type="entry name" value="HAD-SF_hydro_IA"/>
</dbReference>
<name>A0A369WDR4_9GAMM</name>
<comment type="similarity">
    <text evidence="1 3">Belongs to the HAD-like hydrolase superfamily. S-2-haloalkanoic acid dehalogenase family.</text>
</comment>
<dbReference type="PRINTS" id="PR00413">
    <property type="entry name" value="HADHALOGNASE"/>
</dbReference>
<gene>
    <name evidence="4" type="ORF">DV711_14535</name>
</gene>
<dbReference type="AlphaFoldDB" id="A0A369WDR4"/>
<keyword evidence="2 3" id="KW-0378">Hydrolase</keyword>
<comment type="catalytic activity">
    <reaction evidence="3">
        <text>an (S)-2-haloacid + H2O = a (2R)-2-hydroxycarboxylate + a halide anion + H(+)</text>
        <dbReference type="Rhea" id="RHEA:11192"/>
        <dbReference type="ChEBI" id="CHEBI:15377"/>
        <dbReference type="ChEBI" id="CHEBI:15378"/>
        <dbReference type="ChEBI" id="CHEBI:16042"/>
        <dbReference type="ChEBI" id="CHEBI:58314"/>
        <dbReference type="ChEBI" id="CHEBI:137405"/>
        <dbReference type="EC" id="3.8.1.2"/>
    </reaction>
</comment>